<dbReference type="NCBIfam" id="NF005115">
    <property type="entry name" value="PRK06547.1"/>
    <property type="match status" value="1"/>
</dbReference>
<dbReference type="Proteomes" id="UP001596306">
    <property type="component" value="Unassembled WGS sequence"/>
</dbReference>
<name>A0ABW1VE54_9MICO</name>
<reference evidence="2" key="1">
    <citation type="journal article" date="2019" name="Int. J. Syst. Evol. Microbiol.">
        <title>The Global Catalogue of Microorganisms (GCM) 10K type strain sequencing project: providing services to taxonomists for standard genome sequencing and annotation.</title>
        <authorList>
            <consortium name="The Broad Institute Genomics Platform"/>
            <consortium name="The Broad Institute Genome Sequencing Center for Infectious Disease"/>
            <person name="Wu L."/>
            <person name="Ma J."/>
        </authorList>
    </citation>
    <scope>NUCLEOTIDE SEQUENCE [LARGE SCALE GENOMIC DNA]</scope>
    <source>
        <strain evidence="2">CCUG 43304</strain>
    </source>
</reference>
<sequence>MSSRELWPPIAGIRALKRAVEESGGTPVVLIDGPSGAGKSTLADRLVDEWPTGARPQLVRLDDIYPGWDGLDAASELLVDELLEPRSRGASAGWRRFDWAADRPAEWHEIDPARSLLVEGCGALSIRSSAFADIRIWITADDAVRKVRALARDGGSFDAHWDSWQAQWERFVARERPEELAGFHIDADLDAAEKPRLLGPNPGEWV</sequence>
<keyword evidence="1" id="KW-0547">Nucleotide-binding</keyword>
<dbReference type="GO" id="GO:0005524">
    <property type="term" value="F:ATP binding"/>
    <property type="evidence" value="ECO:0007669"/>
    <property type="project" value="UniProtKB-KW"/>
</dbReference>
<keyword evidence="2" id="KW-1185">Reference proteome</keyword>
<dbReference type="RefSeq" id="WP_386727911.1">
    <property type="nucleotide sequence ID" value="NZ_JBHSTP010000001.1"/>
</dbReference>
<organism evidence="1 2">
    <name type="scientific">Luethyella okanaganae</name>
    <dbReference type="NCBI Taxonomy" id="69372"/>
    <lineage>
        <taxon>Bacteria</taxon>
        <taxon>Bacillati</taxon>
        <taxon>Actinomycetota</taxon>
        <taxon>Actinomycetes</taxon>
        <taxon>Micrococcales</taxon>
        <taxon>Microbacteriaceae</taxon>
        <taxon>Luethyella</taxon>
    </lineage>
</organism>
<keyword evidence="1" id="KW-0067">ATP-binding</keyword>
<dbReference type="EMBL" id="JBHSTP010000001">
    <property type="protein sequence ID" value="MFC6355291.1"/>
    <property type="molecule type" value="Genomic_DNA"/>
</dbReference>
<evidence type="ECO:0000313" key="1">
    <source>
        <dbReference type="EMBL" id="MFC6355291.1"/>
    </source>
</evidence>
<proteinExistence type="predicted"/>
<accession>A0ABW1VE54</accession>
<comment type="caution">
    <text evidence="1">The sequence shown here is derived from an EMBL/GenBank/DDBJ whole genome shotgun (WGS) entry which is preliminary data.</text>
</comment>
<gene>
    <name evidence="1" type="ORF">ACFQB0_04095</name>
</gene>
<evidence type="ECO:0000313" key="2">
    <source>
        <dbReference type="Proteomes" id="UP001596306"/>
    </source>
</evidence>
<protein>
    <submittedName>
        <fullName evidence="1">ATP-binding protein</fullName>
    </submittedName>
</protein>
<dbReference type="Gene3D" id="3.40.50.300">
    <property type="entry name" value="P-loop containing nucleotide triphosphate hydrolases"/>
    <property type="match status" value="1"/>
</dbReference>
<dbReference type="InterPro" id="IPR027417">
    <property type="entry name" value="P-loop_NTPase"/>
</dbReference>
<dbReference type="SUPFAM" id="SSF52540">
    <property type="entry name" value="P-loop containing nucleoside triphosphate hydrolases"/>
    <property type="match status" value="1"/>
</dbReference>